<sequence length="85" mass="10211">MNVNKNLAFDMDIQTPFHVFKDKNRQRQMVFYGRVSTEHEAQLSALENQIQWYDDQAERHSNWVVVNKYIDEGITGHRLRNDLLF</sequence>
<dbReference type="AlphaFoldDB" id="A0A4R4FDS1"/>
<evidence type="ECO:0000313" key="2">
    <source>
        <dbReference type="EMBL" id="TDA21675.1"/>
    </source>
</evidence>
<gene>
    <name evidence="2" type="ORF">E1963_10050</name>
</gene>
<keyword evidence="3" id="KW-1185">Reference proteome</keyword>
<evidence type="ECO:0000259" key="1">
    <source>
        <dbReference type="Pfam" id="PF00239"/>
    </source>
</evidence>
<dbReference type="GO" id="GO:0003677">
    <property type="term" value="F:DNA binding"/>
    <property type="evidence" value="ECO:0007669"/>
    <property type="project" value="InterPro"/>
</dbReference>
<dbReference type="GO" id="GO:0000150">
    <property type="term" value="F:DNA strand exchange activity"/>
    <property type="evidence" value="ECO:0007669"/>
    <property type="project" value="InterPro"/>
</dbReference>
<dbReference type="Proteomes" id="UP000295710">
    <property type="component" value="Unassembled WGS sequence"/>
</dbReference>
<dbReference type="RefSeq" id="WP_132277639.1">
    <property type="nucleotide sequence ID" value="NZ_JAOBST010000002.1"/>
</dbReference>
<accession>A0A4R4FDS1</accession>
<name>A0A4R4FDS1_9FIRM</name>
<feature type="domain" description="Resolvase/invertase-type recombinase catalytic" evidence="1">
    <location>
        <begin position="30"/>
        <end position="80"/>
    </location>
</feature>
<evidence type="ECO:0000313" key="3">
    <source>
        <dbReference type="Proteomes" id="UP000295710"/>
    </source>
</evidence>
<organism evidence="2 3">
    <name type="scientific">Extibacter muris</name>
    <dbReference type="NCBI Taxonomy" id="1796622"/>
    <lineage>
        <taxon>Bacteria</taxon>
        <taxon>Bacillati</taxon>
        <taxon>Bacillota</taxon>
        <taxon>Clostridia</taxon>
        <taxon>Lachnospirales</taxon>
        <taxon>Lachnospiraceae</taxon>
        <taxon>Extibacter</taxon>
    </lineage>
</organism>
<protein>
    <recommendedName>
        <fullName evidence="1">Resolvase/invertase-type recombinase catalytic domain-containing protein</fullName>
    </recommendedName>
</protein>
<dbReference type="EMBL" id="SMMX01000007">
    <property type="protein sequence ID" value="TDA21675.1"/>
    <property type="molecule type" value="Genomic_DNA"/>
</dbReference>
<dbReference type="SUPFAM" id="SSF53041">
    <property type="entry name" value="Resolvase-like"/>
    <property type="match status" value="1"/>
</dbReference>
<proteinExistence type="predicted"/>
<comment type="caution">
    <text evidence="2">The sequence shown here is derived from an EMBL/GenBank/DDBJ whole genome shotgun (WGS) entry which is preliminary data.</text>
</comment>
<dbReference type="Pfam" id="PF00239">
    <property type="entry name" value="Resolvase"/>
    <property type="match status" value="1"/>
</dbReference>
<reference evidence="2 3" key="1">
    <citation type="journal article" date="2016" name="Nat. Microbiol.">
        <title>The Mouse Intestinal Bacterial Collection (miBC) provides host-specific insight into cultured diversity and functional potential of the gut microbiota.</title>
        <authorList>
            <person name="Lagkouvardos I."/>
            <person name="Pukall R."/>
            <person name="Abt B."/>
            <person name="Foesel B.U."/>
            <person name="Meier-Kolthoff J.P."/>
            <person name="Kumar N."/>
            <person name="Bresciani A."/>
            <person name="Martinez I."/>
            <person name="Just S."/>
            <person name="Ziegler C."/>
            <person name="Brugiroux S."/>
            <person name="Garzetti D."/>
            <person name="Wenning M."/>
            <person name="Bui T.P."/>
            <person name="Wang J."/>
            <person name="Hugenholtz F."/>
            <person name="Plugge C.M."/>
            <person name="Peterson D.A."/>
            <person name="Hornef M.W."/>
            <person name="Baines J.F."/>
            <person name="Smidt H."/>
            <person name="Walter J."/>
            <person name="Kristiansen K."/>
            <person name="Nielsen H.B."/>
            <person name="Haller D."/>
            <person name="Overmann J."/>
            <person name="Stecher B."/>
            <person name="Clavel T."/>
        </authorList>
    </citation>
    <scope>NUCLEOTIDE SEQUENCE [LARGE SCALE GENOMIC DNA]</scope>
    <source>
        <strain evidence="2 3">DSM 28560</strain>
    </source>
</reference>
<dbReference type="InterPro" id="IPR036162">
    <property type="entry name" value="Resolvase-like_N_sf"/>
</dbReference>
<dbReference type="Gene3D" id="3.40.50.1390">
    <property type="entry name" value="Resolvase, N-terminal catalytic domain"/>
    <property type="match status" value="1"/>
</dbReference>
<dbReference type="InterPro" id="IPR006119">
    <property type="entry name" value="Resolv_N"/>
</dbReference>